<feature type="transmembrane region" description="Helical" evidence="1">
    <location>
        <begin position="28"/>
        <end position="47"/>
    </location>
</feature>
<organism evidence="2 3">
    <name type="scientific">Solirubrobacter phytolaccae</name>
    <dbReference type="NCBI Taxonomy" id="1404360"/>
    <lineage>
        <taxon>Bacteria</taxon>
        <taxon>Bacillati</taxon>
        <taxon>Actinomycetota</taxon>
        <taxon>Thermoleophilia</taxon>
        <taxon>Solirubrobacterales</taxon>
        <taxon>Solirubrobacteraceae</taxon>
        <taxon>Solirubrobacter</taxon>
    </lineage>
</organism>
<dbReference type="Proteomes" id="UP001147653">
    <property type="component" value="Unassembled WGS sequence"/>
</dbReference>
<keyword evidence="3" id="KW-1185">Reference proteome</keyword>
<dbReference type="AlphaFoldDB" id="A0A9X3NEB4"/>
<keyword evidence="1" id="KW-1133">Transmembrane helix</keyword>
<comment type="caution">
    <text evidence="2">The sequence shown here is derived from an EMBL/GenBank/DDBJ whole genome shotgun (WGS) entry which is preliminary data.</text>
</comment>
<keyword evidence="1" id="KW-0472">Membrane</keyword>
<sequence>MGEILVAGTLYSTFAAFLLAPHLGAPKWLSRLAIAVCALQLVCAIGWNESRQQCGGMRSGDAVYAEPCSAITGVLAYGSALLAAGVFVASLIYATGAVRRWHAIPQP</sequence>
<proteinExistence type="predicted"/>
<gene>
    <name evidence="2" type="ORF">OJ997_29710</name>
</gene>
<evidence type="ECO:0000313" key="3">
    <source>
        <dbReference type="Proteomes" id="UP001147653"/>
    </source>
</evidence>
<name>A0A9X3NEB4_9ACTN</name>
<evidence type="ECO:0000256" key="1">
    <source>
        <dbReference type="SAM" id="Phobius"/>
    </source>
</evidence>
<dbReference type="EMBL" id="JAPDDP010000078">
    <property type="protein sequence ID" value="MDA0184516.1"/>
    <property type="molecule type" value="Genomic_DNA"/>
</dbReference>
<dbReference type="RefSeq" id="WP_270028971.1">
    <property type="nucleotide sequence ID" value="NZ_JAPDDP010000078.1"/>
</dbReference>
<accession>A0A9X3NEB4</accession>
<reference evidence="2" key="1">
    <citation type="submission" date="2022-10" db="EMBL/GenBank/DDBJ databases">
        <title>The WGS of Solirubrobacter phytolaccae KCTC 29190.</title>
        <authorList>
            <person name="Jiang Z."/>
        </authorList>
    </citation>
    <scope>NUCLEOTIDE SEQUENCE</scope>
    <source>
        <strain evidence="2">KCTC 29190</strain>
    </source>
</reference>
<keyword evidence="1" id="KW-0812">Transmembrane</keyword>
<protein>
    <submittedName>
        <fullName evidence="2">Uncharacterized protein</fullName>
    </submittedName>
</protein>
<feature type="transmembrane region" description="Helical" evidence="1">
    <location>
        <begin position="68"/>
        <end position="93"/>
    </location>
</feature>
<evidence type="ECO:0000313" key="2">
    <source>
        <dbReference type="EMBL" id="MDA0184516.1"/>
    </source>
</evidence>